<dbReference type="PANTHER" id="PTHR47706">
    <property type="entry name" value="NMRA-LIKE FAMILY PROTEIN"/>
    <property type="match status" value="1"/>
</dbReference>
<gene>
    <name evidence="4" type="ORF">MU0053_002380</name>
</gene>
<accession>A0ABM9LR41</accession>
<feature type="domain" description="NmrA-like" evidence="3">
    <location>
        <begin position="11"/>
        <end position="260"/>
    </location>
</feature>
<evidence type="ECO:0000313" key="4">
    <source>
        <dbReference type="EMBL" id="CAJ1503212.1"/>
    </source>
</evidence>
<evidence type="ECO:0000256" key="1">
    <source>
        <dbReference type="ARBA" id="ARBA00022857"/>
    </source>
</evidence>
<keyword evidence="1" id="KW-0521">NADP</keyword>
<evidence type="ECO:0000259" key="3">
    <source>
        <dbReference type="Pfam" id="PF05368"/>
    </source>
</evidence>
<proteinExistence type="predicted"/>
<dbReference type="CDD" id="cd05259">
    <property type="entry name" value="PCBER_SDR_a"/>
    <property type="match status" value="1"/>
</dbReference>
<dbReference type="Gene3D" id="3.40.50.720">
    <property type="entry name" value="NAD(P)-binding Rossmann-like Domain"/>
    <property type="match status" value="1"/>
</dbReference>
<dbReference type="SUPFAM" id="SSF51735">
    <property type="entry name" value="NAD(P)-binding Rossmann-fold domains"/>
    <property type="match status" value="1"/>
</dbReference>
<sequence length="310" mass="33598">MSTTPATDSPAILVIGAGELGASVLAAIAHRLDEHPGAGTLSVLLRPPAEGADAAGDPRHQELTQRGIAVERADVATASVAELAAIMTRYHTVISCVGFAAGPGTQLKLTHAALAAGVQRYFPWQFGVDYDKIGRGSAQPLFDEQLDVRDLLRGQGATEWVIVSTGMFTSFLFEPVFGVVDLGVGRVHALGDWDNRLTLTTPEDIGVLTADIVFAQPRIRNTVVYLAGDTISYRELAAIVERVTDTTVDRVLWSNEFLDDQLRLDEDDAMRRYRAVFARPTAVAWPKRQSYNVVRGIATVTVEDWAKANI</sequence>
<evidence type="ECO:0000256" key="2">
    <source>
        <dbReference type="ARBA" id="ARBA00023002"/>
    </source>
</evidence>
<dbReference type="EMBL" id="OY726397">
    <property type="protein sequence ID" value="CAJ1503212.1"/>
    <property type="molecule type" value="Genomic_DNA"/>
</dbReference>
<dbReference type="Proteomes" id="UP001190465">
    <property type="component" value="Chromosome"/>
</dbReference>
<evidence type="ECO:0000313" key="5">
    <source>
        <dbReference type="Proteomes" id="UP001190465"/>
    </source>
</evidence>
<dbReference type="Pfam" id="PF05368">
    <property type="entry name" value="NmrA"/>
    <property type="match status" value="1"/>
</dbReference>
<keyword evidence="5" id="KW-1185">Reference proteome</keyword>
<dbReference type="InterPro" id="IPR036291">
    <property type="entry name" value="NAD(P)-bd_dom_sf"/>
</dbReference>
<dbReference type="InterPro" id="IPR008030">
    <property type="entry name" value="NmrA-like"/>
</dbReference>
<dbReference type="RefSeq" id="WP_308482514.1">
    <property type="nucleotide sequence ID" value="NZ_OY726397.1"/>
</dbReference>
<dbReference type="InterPro" id="IPR051609">
    <property type="entry name" value="NmrA/Isoflavone_reductase-like"/>
</dbReference>
<protein>
    <submittedName>
        <fullName evidence="4">Aromatic alcohol reductase</fullName>
    </submittedName>
</protein>
<dbReference type="PANTHER" id="PTHR47706:SF6">
    <property type="entry name" value="NMRA-LIKE FAMILY PROTEIN (AFU_ORTHOLOGUE AFUA_6G00280)"/>
    <property type="match status" value="1"/>
</dbReference>
<organism evidence="4 5">
    <name type="scientific">[Mycobacterium] burgundiense</name>
    <dbReference type="NCBI Taxonomy" id="3064286"/>
    <lineage>
        <taxon>Bacteria</taxon>
        <taxon>Bacillati</taxon>
        <taxon>Actinomycetota</taxon>
        <taxon>Actinomycetes</taxon>
        <taxon>Mycobacteriales</taxon>
        <taxon>Mycobacteriaceae</taxon>
        <taxon>Mycolicibacterium</taxon>
    </lineage>
</organism>
<dbReference type="InterPro" id="IPR045312">
    <property type="entry name" value="PCBER-like"/>
</dbReference>
<name>A0ABM9LR41_9MYCO</name>
<dbReference type="Gene3D" id="3.90.25.10">
    <property type="entry name" value="UDP-galactose 4-epimerase, domain 1"/>
    <property type="match status" value="1"/>
</dbReference>
<keyword evidence="2" id="KW-0560">Oxidoreductase</keyword>
<reference evidence="4 5" key="1">
    <citation type="submission" date="2023-08" db="EMBL/GenBank/DDBJ databases">
        <authorList>
            <person name="Folkvardsen B D."/>
            <person name="Norman A."/>
        </authorList>
    </citation>
    <scope>NUCLEOTIDE SEQUENCE [LARGE SCALE GENOMIC DNA]</scope>
    <source>
        <strain evidence="4 5">Mu0053</strain>
    </source>
</reference>